<name>A0A917MT93_9MICC</name>
<keyword evidence="3" id="KW-1185">Reference proteome</keyword>
<accession>A0A917MT93</accession>
<comment type="caution">
    <text evidence="2">The sequence shown here is derived from an EMBL/GenBank/DDBJ whole genome shotgun (WGS) entry which is preliminary data.</text>
</comment>
<gene>
    <name evidence="2" type="ORF">GCM10007359_13760</name>
</gene>
<dbReference type="RefSeq" id="WP_188359632.1">
    <property type="nucleotide sequence ID" value="NZ_BMDC01000002.1"/>
</dbReference>
<organism evidence="2 3">
    <name type="scientific">Rothia aerolata</name>
    <dbReference type="NCBI Taxonomy" id="1812262"/>
    <lineage>
        <taxon>Bacteria</taxon>
        <taxon>Bacillati</taxon>
        <taxon>Actinomycetota</taxon>
        <taxon>Actinomycetes</taxon>
        <taxon>Micrococcales</taxon>
        <taxon>Micrococcaceae</taxon>
        <taxon>Rothia</taxon>
    </lineage>
</organism>
<feature type="region of interest" description="Disordered" evidence="1">
    <location>
        <begin position="35"/>
        <end position="54"/>
    </location>
</feature>
<evidence type="ECO:0000256" key="1">
    <source>
        <dbReference type="SAM" id="MobiDB-lite"/>
    </source>
</evidence>
<evidence type="ECO:0000313" key="2">
    <source>
        <dbReference type="EMBL" id="GGH62964.1"/>
    </source>
</evidence>
<reference evidence="2 3" key="1">
    <citation type="journal article" date="2014" name="Int. J. Syst. Evol. Microbiol.">
        <title>Complete genome sequence of Corynebacterium casei LMG S-19264T (=DSM 44701T), isolated from a smear-ripened cheese.</title>
        <authorList>
            <consortium name="US DOE Joint Genome Institute (JGI-PGF)"/>
            <person name="Walter F."/>
            <person name="Albersmeier A."/>
            <person name="Kalinowski J."/>
            <person name="Ruckert C."/>
        </authorList>
    </citation>
    <scope>NUCLEOTIDE SEQUENCE [LARGE SCALE GENOMIC DNA]</scope>
    <source>
        <strain evidence="2 3">CCM 8669</strain>
    </source>
</reference>
<dbReference type="EMBL" id="BMDC01000002">
    <property type="protein sequence ID" value="GGH62964.1"/>
    <property type="molecule type" value="Genomic_DNA"/>
</dbReference>
<evidence type="ECO:0000313" key="3">
    <source>
        <dbReference type="Proteomes" id="UP000600171"/>
    </source>
</evidence>
<dbReference type="AlphaFoldDB" id="A0A917MT93"/>
<protein>
    <recommendedName>
        <fullName evidence="4">RNA-binding protein</fullName>
    </recommendedName>
</protein>
<sequence>MGLRFPEDLEAWQKWQLTSKPERRVKEALKGLPNLVPAARGGHKGNTTSAQPLTGILHTRGQNPTLLVALDSTSPTSLKSLVRPLKFMEDTSVAVWAPDDVSELLPGTGWTIQAHDEDGLAAELPHLKAVMALGHYMAWGASAFTLSQRTGAAFITVQHGLHTPYAPPLAPGTHLLAFSRADADFWISGRTDVTFDVVGSQLFWEAAQNPRLEEGAAEYPPIFLGQMHGAELPRASFARTSIKFTLDNKAIYRPHPSEIDRLSRLTHTLMGKLGVEIDRSQHPLNQVNHPVVSIFSTGVLEAALRGVPAWVYHTNPPAWLTEFWERYGMNQWGSEPTPAPQVPEKEPARQIAEYLTRLLEN</sequence>
<dbReference type="Proteomes" id="UP000600171">
    <property type="component" value="Unassembled WGS sequence"/>
</dbReference>
<proteinExistence type="predicted"/>
<evidence type="ECO:0008006" key="4">
    <source>
        <dbReference type="Google" id="ProtNLM"/>
    </source>
</evidence>